<dbReference type="Proteomes" id="UP000293036">
    <property type="component" value="Unassembled WGS sequence"/>
</dbReference>
<accession>A0A4Q9V081</accession>
<comment type="caution">
    <text evidence="2">The sequence shown here is derived from an EMBL/GenBank/DDBJ whole genome shotgun (WGS) entry which is preliminary data.</text>
</comment>
<dbReference type="Gene3D" id="3.40.1190.20">
    <property type="match status" value="1"/>
</dbReference>
<keyword evidence="3" id="KW-1185">Reference proteome</keyword>
<dbReference type="AlphaFoldDB" id="A0A4Q9V081"/>
<dbReference type="PANTHER" id="PTHR42774">
    <property type="entry name" value="PHOSPHOTRANSFERASE SYSTEM TRANSPORT PROTEIN"/>
    <property type="match status" value="1"/>
</dbReference>
<dbReference type="SUPFAM" id="SSF53613">
    <property type="entry name" value="Ribokinase-like"/>
    <property type="match status" value="1"/>
</dbReference>
<dbReference type="EMBL" id="SJDT01000003">
    <property type="protein sequence ID" value="TBW21986.1"/>
    <property type="molecule type" value="Genomic_DNA"/>
</dbReference>
<reference evidence="2 3" key="1">
    <citation type="submission" date="2019-02" db="EMBL/GenBank/DDBJ databases">
        <title>Arcanobacterium bovis sp. nov., isolated from the milk of a cow with mastitis.</title>
        <authorList>
            <person name="Sammra O."/>
            <person name="Foster G."/>
            <person name="Hassan A."/>
            <person name="Alssahen M."/>
            <person name="Laemmler C."/>
            <person name="Borowiak M."/>
            <person name="Malorny B."/>
            <person name="Abdulmawjood A."/>
        </authorList>
    </citation>
    <scope>NUCLEOTIDE SEQUENCE [LARGE SCALE GENOMIC DNA]</scope>
    <source>
        <strain evidence="2 3">C605018/01/1</strain>
    </source>
</reference>
<feature type="domain" description="Carbohydrate kinase PfkB" evidence="1">
    <location>
        <begin position="5"/>
        <end position="272"/>
    </location>
</feature>
<dbReference type="OrthoDB" id="9795789at2"/>
<organism evidence="2 3">
    <name type="scientific">Arcanobacterium bovis</name>
    <dbReference type="NCBI Taxonomy" id="2529275"/>
    <lineage>
        <taxon>Bacteria</taxon>
        <taxon>Bacillati</taxon>
        <taxon>Actinomycetota</taxon>
        <taxon>Actinomycetes</taxon>
        <taxon>Actinomycetales</taxon>
        <taxon>Actinomycetaceae</taxon>
        <taxon>Arcanobacterium</taxon>
    </lineage>
</organism>
<evidence type="ECO:0000259" key="1">
    <source>
        <dbReference type="Pfam" id="PF00294"/>
    </source>
</evidence>
<protein>
    <recommendedName>
        <fullName evidence="1">Carbohydrate kinase PfkB domain-containing protein</fullName>
    </recommendedName>
</protein>
<name>A0A4Q9V081_9ACTO</name>
<dbReference type="PANTHER" id="PTHR42774:SF3">
    <property type="entry name" value="KETOHEXOKINASE"/>
    <property type="match status" value="1"/>
</dbReference>
<evidence type="ECO:0000313" key="2">
    <source>
        <dbReference type="EMBL" id="TBW21986.1"/>
    </source>
</evidence>
<dbReference type="InterPro" id="IPR029056">
    <property type="entry name" value="Ribokinase-like"/>
</dbReference>
<dbReference type="InterPro" id="IPR052562">
    <property type="entry name" value="Ketohexokinase-related"/>
</dbReference>
<proteinExistence type="predicted"/>
<dbReference type="RefSeq" id="WP_131280396.1">
    <property type="nucleotide sequence ID" value="NZ_JBHSLR010000009.1"/>
</dbReference>
<dbReference type="InterPro" id="IPR011611">
    <property type="entry name" value="PfkB_dom"/>
</dbReference>
<evidence type="ECO:0000313" key="3">
    <source>
        <dbReference type="Proteomes" id="UP000293036"/>
    </source>
</evidence>
<dbReference type="Pfam" id="PF00294">
    <property type="entry name" value="PfkB"/>
    <property type="match status" value="1"/>
</dbReference>
<sequence>MSTALFCGLTTIDVTQHVTEVPQANQKIVSHQTLLDVGGPAANAARTAAALGVPARLVTLLGDTPLARLALEKLFAEGIEVIDLAADSEFPVSTVFVDDAGMRTVVSRNNPNRKFRNPDVSILDDVAILEIDGHLPQLQKLFAERCKDAGIPVIFDGGSWKAGTDELLPLSTHVIISQDFVRTDSTAERTFDYLRGFDFQLLAQSAGEEPVHAVAGQQEVKIQVPHVAVKDTLGAGDVLHGSFTAFLPQASNPLTALREAIAFASKSTKYSGILGWLEADSEI</sequence>
<gene>
    <name evidence="2" type="ORF">EZJ44_03870</name>
</gene>